<proteinExistence type="predicted"/>
<dbReference type="SUPFAM" id="SSF69118">
    <property type="entry name" value="AhpD-like"/>
    <property type="match status" value="1"/>
</dbReference>
<dbReference type="PANTHER" id="PTHR34846:SF11">
    <property type="entry name" value="4-CARBOXYMUCONOLACTONE DECARBOXYLASE FAMILY PROTEIN (AFU_ORTHOLOGUE AFUA_6G11590)"/>
    <property type="match status" value="1"/>
</dbReference>
<dbReference type="EMBL" id="CAAKMV010000166">
    <property type="protein sequence ID" value="VIO62868.1"/>
    <property type="molecule type" value="Genomic_DNA"/>
</dbReference>
<dbReference type="EMBL" id="CAJPIJ010000095">
    <property type="protein sequence ID" value="CAG1974230.1"/>
    <property type="molecule type" value="Genomic_DNA"/>
</dbReference>
<protein>
    <recommendedName>
        <fullName evidence="1">Carboxymuconolactone decarboxylase-like domain-containing protein</fullName>
    </recommendedName>
</protein>
<evidence type="ECO:0000313" key="2">
    <source>
        <dbReference type="EMBL" id="CAG1974230.1"/>
    </source>
</evidence>
<dbReference type="PANTHER" id="PTHR34846">
    <property type="entry name" value="4-CARBOXYMUCONOLACTONE DECARBOXYLASE FAMILY PROTEIN (AFU_ORTHOLOGUE AFUA_6G11590)"/>
    <property type="match status" value="1"/>
</dbReference>
<feature type="domain" description="Carboxymuconolactone decarboxylase-like" evidence="1">
    <location>
        <begin position="100"/>
        <end position="159"/>
    </location>
</feature>
<evidence type="ECO:0000313" key="3">
    <source>
        <dbReference type="EMBL" id="VIO62868.1"/>
    </source>
</evidence>
<dbReference type="Gene3D" id="1.20.1290.10">
    <property type="entry name" value="AhpD-like"/>
    <property type="match status" value="1"/>
</dbReference>
<dbReference type="AlphaFoldDB" id="A0A4U9EK81"/>
<name>A0A4U9EK81_GIBZA</name>
<dbReference type="InterPro" id="IPR003779">
    <property type="entry name" value="CMD-like"/>
</dbReference>
<evidence type="ECO:0000313" key="4">
    <source>
        <dbReference type="Proteomes" id="UP000746612"/>
    </source>
</evidence>
<dbReference type="Pfam" id="PF02627">
    <property type="entry name" value="CMD"/>
    <property type="match status" value="1"/>
</dbReference>
<organism evidence="2 4">
    <name type="scientific">Gibberella zeae</name>
    <name type="common">Wheat head blight fungus</name>
    <name type="synonym">Fusarium graminearum</name>
    <dbReference type="NCBI Taxonomy" id="5518"/>
    <lineage>
        <taxon>Eukaryota</taxon>
        <taxon>Fungi</taxon>
        <taxon>Dikarya</taxon>
        <taxon>Ascomycota</taxon>
        <taxon>Pezizomycotina</taxon>
        <taxon>Sordariomycetes</taxon>
        <taxon>Hypocreomycetidae</taxon>
        <taxon>Hypocreales</taxon>
        <taxon>Nectriaceae</taxon>
        <taxon>Fusarium</taxon>
    </lineage>
</organism>
<reference evidence="3" key="1">
    <citation type="submission" date="2019-04" db="EMBL/GenBank/DDBJ databases">
        <authorList>
            <person name="Melise S."/>
            <person name="Noan J."/>
            <person name="Okalmin O."/>
        </authorList>
    </citation>
    <scope>NUCLEOTIDE SEQUENCE</scope>
    <source>
        <strain evidence="3">FN9</strain>
    </source>
</reference>
<evidence type="ECO:0000259" key="1">
    <source>
        <dbReference type="Pfam" id="PF02627"/>
    </source>
</evidence>
<reference evidence="2" key="2">
    <citation type="submission" date="2021-03" db="EMBL/GenBank/DDBJ databases">
        <authorList>
            <person name="Alouane T."/>
            <person name="Langin T."/>
            <person name="Bonhomme L."/>
        </authorList>
    </citation>
    <scope>NUCLEOTIDE SEQUENCE</scope>
    <source>
        <strain evidence="2">MDC_Fg202</strain>
    </source>
</reference>
<dbReference type="Proteomes" id="UP000746612">
    <property type="component" value="Unassembled WGS sequence"/>
</dbReference>
<dbReference type="InterPro" id="IPR029032">
    <property type="entry name" value="AhpD-like"/>
</dbReference>
<gene>
    <name evidence="3" type="ORF">FUG_LOCUS506488</name>
    <name evidence="2" type="ORF">MDCFG202_LOCUS127038</name>
</gene>
<sequence length="246" mass="27768">MRVPHHINILFSPLVLKPHFLDSLHFIVILPNLKFSSQVFGAHHLHQADCPEQTAIMRIPYVSNPPETKTEEHAAIVKRIEERRAPRPLQSLDLALLHSPHVADGWNSFLGAVRTKTSLSDDLRELAISRVAVCNKAWYEWKHHAPLAVKGGVSEAGLEAIKQDTLGERPAELSEKQWAVILFTDEMTRNVQVEDETFDRLREFFNEQEIVEITATVACYNCVSRFLVALDVGERNGTDPEAVTGH</sequence>
<dbReference type="GO" id="GO:0051920">
    <property type="term" value="F:peroxiredoxin activity"/>
    <property type="evidence" value="ECO:0007669"/>
    <property type="project" value="InterPro"/>
</dbReference>
<accession>A0A4U9EK81</accession>